<evidence type="ECO:0000256" key="6">
    <source>
        <dbReference type="ARBA" id="ARBA00022840"/>
    </source>
</evidence>
<dbReference type="InterPro" id="IPR010935">
    <property type="entry name" value="SMC_hinge"/>
</dbReference>
<name>A0A7H9B551_ZYGMR</name>
<evidence type="ECO:0000256" key="7">
    <source>
        <dbReference type="ARBA" id="ARBA00023054"/>
    </source>
</evidence>
<dbReference type="GeneID" id="59237564"/>
<feature type="coiled-coil region" evidence="12">
    <location>
        <begin position="354"/>
        <end position="496"/>
    </location>
</feature>
<sequence>MKIEELIIDGFKSYATRTVISDWDPQFNSITGLNGSGKSNILDAICFVLGISSMATVRASSLQDLIYKRGQAGITKASVTIVFDNSDKSNCPIGFTNSPKISVTRQIVLGGTSKYLINGHRAPQQSVLQLFQSVQLNINNPNFLIMQGKITKVLNMKPTEILSLIEEAAGTKMFEDRKEKAERTMAKKEGKLQENRTLLKEEIEPKLEKLRNEKRIFLDFQETQTDLEKTERIVNAFDYYYMNNRSKNLKDTLEMSNIRSKELGEMIEKINNELVSLNQDMKDTKAAQQREVNKDGKLAQFEQKKSDLLSEISRKKASLAICMENFDDTKQKLNYLETSKNENEVKLSTRTQDFKQVEKEYKELSGTLNDLKEAHKGKEELLSTLETGISSSGTTAGGYNEQLISAKQLRNEAEIAIKKLKMKIDHLQKEHAANQPKLTDAIKENEFNLQRVKEYQQECDALSNELSKSGYNPRLVEELKANESRIKQEIYALNNESAYLERRVANVDFSYSKPYASFDCNSVKGVAAQLFDLPENNYESATALQVCAGGRLFNVVVDNEKTASELLEKGRLRKRVTIIPLNRIFARTLNNDVLRLARQIAPEKVELALNLIAYDSGVSKAMQFIFGSSLICKDADTAKRVTFHPQIRVRSITSDGDVYDPEGTLSGGSRNNKNSILIDIQKYNTAKKRITELESKLEAIQRELTEQEDVLQKSKNLQNSLNMATHKVTLARRNAENNKGIQFIKRDEGIVKEIEGCEKEIERKAAFVIEREAQIDTIQKDIKEFSSDKGLKLKQLKQEIEKLAVKIKFLEEETELKYDRHQTLQLETEQFAADIASEEESKKSLFDSVQAHETEKLHIEKDLKCLEESFKINEAHLIEEERRLVEINEELKELNEIIKQKSESRSKCELELQTLKNDSNKSKSITESLEQKMSHLLSSHDWLEDHAVVASIVQQNDGLDLQQYRQRVCHLQEKFQDMRRKVNPNIMSMIENVEKKEFALKTMIKTIEKDKVKIQETIEKLNEYKKETLIKTWKKVTKDFGSVFADLLPNSFAKLVPLEGKEVTEGLEVKVKLGNLWKDSLVELSGGQRSLIALSLIMALLQFRPAPMYILDEVDAALDLSHTQNIGHLIKTRFKGAQFIVVSLKEGMFTNANRIFRTRFQDGTSVVSVM</sequence>
<proteinExistence type="inferred from homology"/>
<gene>
    <name evidence="14" type="ORF">HG535_0F03160</name>
</gene>
<dbReference type="InterPro" id="IPR027120">
    <property type="entry name" value="Smc2_ABC"/>
</dbReference>
<evidence type="ECO:0000256" key="9">
    <source>
        <dbReference type="ARBA" id="ARBA00023242"/>
    </source>
</evidence>
<dbReference type="CDD" id="cd03273">
    <property type="entry name" value="ABC_SMC2_euk"/>
    <property type="match status" value="1"/>
</dbReference>
<dbReference type="InterPro" id="IPR027417">
    <property type="entry name" value="P-loop_NTPase"/>
</dbReference>
<feature type="coiled-coil region" evidence="12">
    <location>
        <begin position="260"/>
        <end position="318"/>
    </location>
</feature>
<dbReference type="GO" id="GO:0051301">
    <property type="term" value="P:cell division"/>
    <property type="evidence" value="ECO:0007669"/>
    <property type="project" value="UniProtKB-KW"/>
</dbReference>
<dbReference type="SUPFAM" id="SSF75553">
    <property type="entry name" value="Smc hinge domain"/>
    <property type="match status" value="1"/>
</dbReference>
<evidence type="ECO:0000256" key="1">
    <source>
        <dbReference type="ARBA" id="ARBA00004123"/>
    </source>
</evidence>
<feature type="coiled-coil region" evidence="12">
    <location>
        <begin position="683"/>
        <end position="717"/>
    </location>
</feature>
<dbReference type="FunFam" id="3.40.50.300:FF:000278">
    <property type="entry name" value="Structural maintenance of chromosomes 2"/>
    <property type="match status" value="1"/>
</dbReference>
<comment type="similarity">
    <text evidence="2">Belongs to the SMC family. SMC2 subfamily.</text>
</comment>
<dbReference type="KEGG" id="zmk:HG535_0F03160"/>
<dbReference type="GO" id="GO:0005694">
    <property type="term" value="C:chromosome"/>
    <property type="evidence" value="ECO:0007669"/>
    <property type="project" value="InterPro"/>
</dbReference>
<accession>A0A7H9B551</accession>
<dbReference type="GO" id="GO:0005524">
    <property type="term" value="F:ATP binding"/>
    <property type="evidence" value="ECO:0007669"/>
    <property type="project" value="UniProtKB-KW"/>
</dbReference>
<dbReference type="AlphaFoldDB" id="A0A7H9B551"/>
<dbReference type="InterPro" id="IPR036277">
    <property type="entry name" value="SMC_hinge_sf"/>
</dbReference>
<dbReference type="GO" id="GO:0005634">
    <property type="term" value="C:nucleus"/>
    <property type="evidence" value="ECO:0007669"/>
    <property type="project" value="UniProtKB-SubCell"/>
</dbReference>
<dbReference type="SUPFAM" id="SSF52540">
    <property type="entry name" value="P-loop containing nucleoside triphosphate hydrolases"/>
    <property type="match status" value="2"/>
</dbReference>
<evidence type="ECO:0000256" key="8">
    <source>
        <dbReference type="ARBA" id="ARBA00023067"/>
    </source>
</evidence>
<keyword evidence="9 11" id="KW-0539">Nucleus</keyword>
<evidence type="ECO:0000256" key="2">
    <source>
        <dbReference type="ARBA" id="ARBA00005231"/>
    </source>
</evidence>
<dbReference type="Gene3D" id="3.40.50.300">
    <property type="entry name" value="P-loop containing nucleotide triphosphate hydrolases"/>
    <property type="match status" value="2"/>
</dbReference>
<dbReference type="Gene3D" id="3.30.70.1620">
    <property type="match status" value="1"/>
</dbReference>
<evidence type="ECO:0000256" key="4">
    <source>
        <dbReference type="ARBA" id="ARBA00022741"/>
    </source>
</evidence>
<evidence type="ECO:0000259" key="13">
    <source>
        <dbReference type="SMART" id="SM00968"/>
    </source>
</evidence>
<keyword evidence="4" id="KW-0547">Nucleotide-binding</keyword>
<evidence type="ECO:0000256" key="12">
    <source>
        <dbReference type="SAM" id="Coils"/>
    </source>
</evidence>
<feature type="coiled-coil region" evidence="12">
    <location>
        <begin position="849"/>
        <end position="918"/>
    </location>
</feature>
<feature type="domain" description="SMC hinge" evidence="13">
    <location>
        <begin position="521"/>
        <end position="642"/>
    </location>
</feature>
<protein>
    <recommendedName>
        <fullName evidence="11">Structural maintenance of chromosomes protein</fullName>
    </recommendedName>
</protein>
<dbReference type="EMBL" id="CP058609">
    <property type="protein sequence ID" value="QLG73805.1"/>
    <property type="molecule type" value="Genomic_DNA"/>
</dbReference>
<organism evidence="14 15">
    <name type="scientific">Zygotorulaspora mrakii</name>
    <name type="common">Zygosaccharomyces mrakii</name>
    <dbReference type="NCBI Taxonomy" id="42260"/>
    <lineage>
        <taxon>Eukaryota</taxon>
        <taxon>Fungi</taxon>
        <taxon>Dikarya</taxon>
        <taxon>Ascomycota</taxon>
        <taxon>Saccharomycotina</taxon>
        <taxon>Saccharomycetes</taxon>
        <taxon>Saccharomycetales</taxon>
        <taxon>Saccharomycetaceae</taxon>
        <taxon>Zygotorulaspora</taxon>
    </lineage>
</organism>
<comment type="subcellular location">
    <subcellularLocation>
        <location evidence="1 11">Nucleus</location>
    </subcellularLocation>
</comment>
<dbReference type="Pfam" id="PF02463">
    <property type="entry name" value="SMC_N"/>
    <property type="match status" value="1"/>
</dbReference>
<reference evidence="14 15" key="1">
    <citation type="submission" date="2020-07" db="EMBL/GenBank/DDBJ databases">
        <title>The yeast mating-type switching endonuclease HO is a domesticated member of an unorthodox homing genetic element family.</title>
        <authorList>
            <person name="Coughlan A.Y."/>
            <person name="Lombardi L."/>
            <person name="Braun-Galleani S."/>
            <person name="Martos A.R."/>
            <person name="Galeote V."/>
            <person name="Bigey F."/>
            <person name="Dequin S."/>
            <person name="Byrne K.P."/>
            <person name="Wolfe K.H."/>
        </authorList>
    </citation>
    <scope>NUCLEOTIDE SEQUENCE [LARGE SCALE GENOMIC DNA]</scope>
    <source>
        <strain evidence="14 15">NRRL Y-6702</strain>
    </source>
</reference>
<dbReference type="FunFam" id="3.40.50.300:FF:000385">
    <property type="entry name" value="Structural maintenance of chromosomes 2"/>
    <property type="match status" value="1"/>
</dbReference>
<keyword evidence="7 12" id="KW-0175">Coiled coil</keyword>
<keyword evidence="3" id="KW-0132">Cell division</keyword>
<dbReference type="PANTHER" id="PTHR43977">
    <property type="entry name" value="STRUCTURAL MAINTENANCE OF CHROMOSOMES PROTEIN 3"/>
    <property type="match status" value="1"/>
</dbReference>
<dbReference type="PIRSF" id="PIRSF005719">
    <property type="entry name" value="SMC"/>
    <property type="match status" value="1"/>
</dbReference>
<dbReference type="Proteomes" id="UP000509704">
    <property type="component" value="Chromosome 6"/>
</dbReference>
<keyword evidence="6" id="KW-0067">ATP-binding</keyword>
<dbReference type="SMART" id="SM00968">
    <property type="entry name" value="SMC_hinge"/>
    <property type="match status" value="1"/>
</dbReference>
<keyword evidence="15" id="KW-1185">Reference proteome</keyword>
<evidence type="ECO:0000256" key="5">
    <source>
        <dbReference type="ARBA" id="ARBA00022776"/>
    </source>
</evidence>
<dbReference type="Gene3D" id="1.20.1060.20">
    <property type="match status" value="1"/>
</dbReference>
<evidence type="ECO:0000256" key="11">
    <source>
        <dbReference type="PIRNR" id="PIRNR005719"/>
    </source>
</evidence>
<dbReference type="GO" id="GO:0007076">
    <property type="term" value="P:mitotic chromosome condensation"/>
    <property type="evidence" value="ECO:0007669"/>
    <property type="project" value="UniProtKB-ARBA"/>
</dbReference>
<dbReference type="GO" id="GO:0016887">
    <property type="term" value="F:ATP hydrolysis activity"/>
    <property type="evidence" value="ECO:0007669"/>
    <property type="project" value="InterPro"/>
</dbReference>
<dbReference type="InterPro" id="IPR003395">
    <property type="entry name" value="RecF/RecN/SMC_N"/>
</dbReference>
<keyword evidence="10" id="KW-0131">Cell cycle</keyword>
<dbReference type="InterPro" id="IPR024704">
    <property type="entry name" value="SMC"/>
</dbReference>
<keyword evidence="5" id="KW-0498">Mitosis</keyword>
<evidence type="ECO:0000256" key="3">
    <source>
        <dbReference type="ARBA" id="ARBA00022618"/>
    </source>
</evidence>
<dbReference type="Pfam" id="PF06470">
    <property type="entry name" value="SMC_hinge"/>
    <property type="match status" value="1"/>
</dbReference>
<dbReference type="OrthoDB" id="10255539at2759"/>
<evidence type="ECO:0000256" key="10">
    <source>
        <dbReference type="ARBA" id="ARBA00023306"/>
    </source>
</evidence>
<dbReference type="RefSeq" id="XP_037145531.1">
    <property type="nucleotide sequence ID" value="XM_037289636.1"/>
</dbReference>
<evidence type="ECO:0000313" key="14">
    <source>
        <dbReference type="EMBL" id="QLG73805.1"/>
    </source>
</evidence>
<evidence type="ECO:0000313" key="15">
    <source>
        <dbReference type="Proteomes" id="UP000509704"/>
    </source>
</evidence>
<keyword evidence="8" id="KW-0226">DNA condensation</keyword>